<feature type="domain" description="Major facilitator superfamily (MFS) profile" evidence="7">
    <location>
        <begin position="1"/>
        <end position="421"/>
    </location>
</feature>
<dbReference type="PANTHER" id="PTHR11360:SF284">
    <property type="entry name" value="EG:103B4.3 PROTEIN-RELATED"/>
    <property type="match status" value="1"/>
</dbReference>
<dbReference type="GO" id="GO:0022857">
    <property type="term" value="F:transmembrane transporter activity"/>
    <property type="evidence" value="ECO:0007669"/>
    <property type="project" value="InterPro"/>
</dbReference>
<feature type="transmembrane region" description="Helical" evidence="6">
    <location>
        <begin position="57"/>
        <end position="76"/>
    </location>
</feature>
<feature type="transmembrane region" description="Helical" evidence="6">
    <location>
        <begin position="395"/>
        <end position="415"/>
    </location>
</feature>
<feature type="transmembrane region" description="Helical" evidence="6">
    <location>
        <begin position="306"/>
        <end position="324"/>
    </location>
</feature>
<keyword evidence="5 6" id="KW-0472">Membrane</keyword>
<reference evidence="8" key="1">
    <citation type="submission" date="2020-08" db="EMBL/GenBank/DDBJ databases">
        <title>Genome public.</title>
        <authorList>
            <person name="Liu C."/>
            <person name="Sun Q."/>
        </authorList>
    </citation>
    <scope>NUCLEOTIDE SEQUENCE</scope>
    <source>
        <strain evidence="8">BX12</strain>
    </source>
</reference>
<feature type="transmembrane region" description="Helical" evidence="6">
    <location>
        <begin position="243"/>
        <end position="267"/>
    </location>
</feature>
<evidence type="ECO:0000256" key="6">
    <source>
        <dbReference type="SAM" id="Phobius"/>
    </source>
</evidence>
<evidence type="ECO:0000256" key="1">
    <source>
        <dbReference type="ARBA" id="ARBA00004651"/>
    </source>
</evidence>
<feature type="transmembrane region" description="Helical" evidence="6">
    <location>
        <begin position="369"/>
        <end position="389"/>
    </location>
</feature>
<feature type="transmembrane region" description="Helical" evidence="6">
    <location>
        <begin position="111"/>
        <end position="131"/>
    </location>
</feature>
<dbReference type="EMBL" id="JACRYT010000006">
    <property type="protein sequence ID" value="MBC6679652.1"/>
    <property type="molecule type" value="Genomic_DNA"/>
</dbReference>
<keyword evidence="2" id="KW-0813">Transport</keyword>
<dbReference type="SUPFAM" id="SSF103473">
    <property type="entry name" value="MFS general substrate transporter"/>
    <property type="match status" value="1"/>
</dbReference>
<dbReference type="GO" id="GO:0005886">
    <property type="term" value="C:plasma membrane"/>
    <property type="evidence" value="ECO:0007669"/>
    <property type="project" value="UniProtKB-SubCell"/>
</dbReference>
<dbReference type="AlphaFoldDB" id="A0A923NM18"/>
<feature type="transmembrane region" description="Helical" evidence="6">
    <location>
        <begin position="88"/>
        <end position="105"/>
    </location>
</feature>
<proteinExistence type="predicted"/>
<gene>
    <name evidence="8" type="ORF">H9L42_07415</name>
</gene>
<feature type="transmembrane region" description="Helical" evidence="6">
    <location>
        <begin position="279"/>
        <end position="299"/>
    </location>
</feature>
<keyword evidence="4 6" id="KW-1133">Transmembrane helix</keyword>
<name>A0A923NM18_9FIRM</name>
<evidence type="ECO:0000256" key="2">
    <source>
        <dbReference type="ARBA" id="ARBA00022448"/>
    </source>
</evidence>
<dbReference type="InterPro" id="IPR050327">
    <property type="entry name" value="Proton-linked_MCT"/>
</dbReference>
<accession>A0A923NM18</accession>
<feature type="transmembrane region" description="Helical" evidence="6">
    <location>
        <begin position="21"/>
        <end position="45"/>
    </location>
</feature>
<dbReference type="Proteomes" id="UP000602647">
    <property type="component" value="Unassembled WGS sequence"/>
</dbReference>
<dbReference type="PROSITE" id="PS50850">
    <property type="entry name" value="MFS"/>
    <property type="match status" value="1"/>
</dbReference>
<dbReference type="Gene3D" id="1.20.1250.20">
    <property type="entry name" value="MFS general substrate transporter like domains"/>
    <property type="match status" value="2"/>
</dbReference>
<keyword evidence="9" id="KW-1185">Reference proteome</keyword>
<dbReference type="InterPro" id="IPR020846">
    <property type="entry name" value="MFS_dom"/>
</dbReference>
<evidence type="ECO:0000313" key="8">
    <source>
        <dbReference type="EMBL" id="MBC6679652.1"/>
    </source>
</evidence>
<evidence type="ECO:0000256" key="4">
    <source>
        <dbReference type="ARBA" id="ARBA00022989"/>
    </source>
</evidence>
<evidence type="ECO:0000313" key="9">
    <source>
        <dbReference type="Proteomes" id="UP000602647"/>
    </source>
</evidence>
<dbReference type="InterPro" id="IPR011701">
    <property type="entry name" value="MFS"/>
</dbReference>
<comment type="caution">
    <text evidence="8">The sequence shown here is derived from an EMBL/GenBank/DDBJ whole genome shotgun (WGS) entry which is preliminary data.</text>
</comment>
<dbReference type="Pfam" id="PF07690">
    <property type="entry name" value="MFS_1"/>
    <property type="match status" value="1"/>
</dbReference>
<feature type="transmembrane region" description="Helical" evidence="6">
    <location>
        <begin position="178"/>
        <end position="197"/>
    </location>
</feature>
<dbReference type="InterPro" id="IPR036259">
    <property type="entry name" value="MFS_trans_sf"/>
</dbReference>
<evidence type="ECO:0000256" key="3">
    <source>
        <dbReference type="ARBA" id="ARBA00022692"/>
    </source>
</evidence>
<evidence type="ECO:0000259" key="7">
    <source>
        <dbReference type="PROSITE" id="PS50850"/>
    </source>
</evidence>
<evidence type="ECO:0000256" key="5">
    <source>
        <dbReference type="ARBA" id="ARBA00023136"/>
    </source>
</evidence>
<sequence length="434" mass="47073">MERNVIIGDSALTKKRSMQGMIAACLLMVSWTGMGWNALGTYSVFVVEDLGCSTAQFMINFTILSWVNAAISMTIYGICIDKFGTRKMILIGGLFCTAGFALFGVSPSIQFMWFAATVFAIGLAFININTLNVMINSWFKKNTARYTGIAQSFGPLGGAFFNSMWGIVMVSIGFRIPFYISAVISLVFTFLVYILYVNKEDADCLARGEAELLEEAKKNTNNDREVTIETGLSFKASARKGRFWLLPVCYILAGICDYGLLGNFALIAASHGYAEQAGFIMGFSWLFQIAAFLVLGPVCDKLGSKYSQLICFIMVIIVSCLFLADIVSLPIIFLSAALLGFADGAVQLPMGASAREALGTKDFAKKMGIVGGGCYIGVGISTVIVARIFDVTGSYKSAFILIICLSIVTALLFFIATRKSYTEEEVAAERAGLK</sequence>
<keyword evidence="3 6" id="KW-0812">Transmembrane</keyword>
<dbReference type="RefSeq" id="WP_187302761.1">
    <property type="nucleotide sequence ID" value="NZ_CBCTQH010000051.1"/>
</dbReference>
<dbReference type="PANTHER" id="PTHR11360">
    <property type="entry name" value="MONOCARBOXYLATE TRANSPORTER"/>
    <property type="match status" value="1"/>
</dbReference>
<comment type="subcellular location">
    <subcellularLocation>
        <location evidence="1">Cell membrane</location>
        <topology evidence="1">Multi-pass membrane protein</topology>
    </subcellularLocation>
</comment>
<protein>
    <submittedName>
        <fullName evidence="8">MFS transporter</fullName>
    </submittedName>
</protein>
<feature type="transmembrane region" description="Helical" evidence="6">
    <location>
        <begin position="152"/>
        <end position="172"/>
    </location>
</feature>
<organism evidence="8 9">
    <name type="scientific">Zhenpiania hominis</name>
    <dbReference type="NCBI Taxonomy" id="2763644"/>
    <lineage>
        <taxon>Bacteria</taxon>
        <taxon>Bacillati</taxon>
        <taxon>Bacillota</taxon>
        <taxon>Clostridia</taxon>
        <taxon>Peptostreptococcales</taxon>
        <taxon>Anaerovoracaceae</taxon>
        <taxon>Zhenpiania</taxon>
    </lineage>
</organism>